<proteinExistence type="predicted"/>
<dbReference type="Proteomes" id="UP000799755">
    <property type="component" value="Unassembled WGS sequence"/>
</dbReference>
<feature type="non-terminal residue" evidence="1">
    <location>
        <position position="1"/>
    </location>
</feature>
<keyword evidence="2" id="KW-1185">Reference proteome</keyword>
<accession>A0ACB6Q7U8</accession>
<protein>
    <submittedName>
        <fullName evidence="1">Uncharacterized protein</fullName>
    </submittedName>
</protein>
<name>A0ACB6Q7U8_9PLEO</name>
<dbReference type="EMBL" id="MU003557">
    <property type="protein sequence ID" value="KAF2462924.1"/>
    <property type="molecule type" value="Genomic_DNA"/>
</dbReference>
<sequence length="54" mass="6236">ILDFHNTIDDYDIERQLSGNVGMDIPTRSTVQYEFRERATIAKLLSQPLNGHFV</sequence>
<evidence type="ECO:0000313" key="1">
    <source>
        <dbReference type="EMBL" id="KAF2462924.1"/>
    </source>
</evidence>
<reference evidence="1" key="1">
    <citation type="journal article" date="2020" name="Stud. Mycol.">
        <title>101 Dothideomycetes genomes: a test case for predicting lifestyles and emergence of pathogens.</title>
        <authorList>
            <person name="Haridas S."/>
            <person name="Albert R."/>
            <person name="Binder M."/>
            <person name="Bloem J."/>
            <person name="Labutti K."/>
            <person name="Salamov A."/>
            <person name="Andreopoulos B."/>
            <person name="Baker S."/>
            <person name="Barry K."/>
            <person name="Bills G."/>
            <person name="Bluhm B."/>
            <person name="Cannon C."/>
            <person name="Castanera R."/>
            <person name="Culley D."/>
            <person name="Daum C."/>
            <person name="Ezra D."/>
            <person name="Gonzalez J."/>
            <person name="Henrissat B."/>
            <person name="Kuo A."/>
            <person name="Liang C."/>
            <person name="Lipzen A."/>
            <person name="Lutzoni F."/>
            <person name="Magnuson J."/>
            <person name="Mondo S."/>
            <person name="Nolan M."/>
            <person name="Ohm R."/>
            <person name="Pangilinan J."/>
            <person name="Park H.-J."/>
            <person name="Ramirez L."/>
            <person name="Alfaro M."/>
            <person name="Sun H."/>
            <person name="Tritt A."/>
            <person name="Yoshinaga Y."/>
            <person name="Zwiers L.-H."/>
            <person name="Turgeon B."/>
            <person name="Goodwin S."/>
            <person name="Spatafora J."/>
            <person name="Crous P."/>
            <person name="Grigoriev I."/>
        </authorList>
    </citation>
    <scope>NUCLEOTIDE SEQUENCE</scope>
    <source>
        <strain evidence="1">ATCC 200398</strain>
    </source>
</reference>
<gene>
    <name evidence="1" type="ORF">BDR25DRAFT_247104</name>
</gene>
<evidence type="ECO:0000313" key="2">
    <source>
        <dbReference type="Proteomes" id="UP000799755"/>
    </source>
</evidence>
<organism evidence="1 2">
    <name type="scientific">Lindgomyces ingoldianus</name>
    <dbReference type="NCBI Taxonomy" id="673940"/>
    <lineage>
        <taxon>Eukaryota</taxon>
        <taxon>Fungi</taxon>
        <taxon>Dikarya</taxon>
        <taxon>Ascomycota</taxon>
        <taxon>Pezizomycotina</taxon>
        <taxon>Dothideomycetes</taxon>
        <taxon>Pleosporomycetidae</taxon>
        <taxon>Pleosporales</taxon>
        <taxon>Lindgomycetaceae</taxon>
        <taxon>Lindgomyces</taxon>
    </lineage>
</organism>
<comment type="caution">
    <text evidence="1">The sequence shown here is derived from an EMBL/GenBank/DDBJ whole genome shotgun (WGS) entry which is preliminary data.</text>
</comment>